<dbReference type="InterPro" id="IPR020103">
    <property type="entry name" value="PsdUridine_synth_cat_dom_sf"/>
</dbReference>
<keyword evidence="4" id="KW-1185">Reference proteome</keyword>
<dbReference type="OrthoDB" id="9807829at2"/>
<comment type="caution">
    <text evidence="3">The sequence shown here is derived from an EMBL/GenBank/DDBJ whole genome shotgun (WGS) entry which is preliminary data.</text>
</comment>
<dbReference type="CDD" id="cd02869">
    <property type="entry name" value="PseudoU_synth_RluA_like"/>
    <property type="match status" value="1"/>
</dbReference>
<dbReference type="Proteomes" id="UP000317839">
    <property type="component" value="Unassembled WGS sequence"/>
</dbReference>
<dbReference type="InterPro" id="IPR050188">
    <property type="entry name" value="RluA_PseudoU_synthase"/>
</dbReference>
<dbReference type="GO" id="GO:0140098">
    <property type="term" value="F:catalytic activity, acting on RNA"/>
    <property type="evidence" value="ECO:0007669"/>
    <property type="project" value="UniProtKB-ARBA"/>
</dbReference>
<accession>A0A545TA94</accession>
<dbReference type="GO" id="GO:0000455">
    <property type="term" value="P:enzyme-directed rRNA pseudouridine synthesis"/>
    <property type="evidence" value="ECO:0007669"/>
    <property type="project" value="TreeGrafter"/>
</dbReference>
<organism evidence="3 4">
    <name type="scientific">Aliikangiella marina</name>
    <dbReference type="NCBI Taxonomy" id="1712262"/>
    <lineage>
        <taxon>Bacteria</taxon>
        <taxon>Pseudomonadati</taxon>
        <taxon>Pseudomonadota</taxon>
        <taxon>Gammaproteobacteria</taxon>
        <taxon>Oceanospirillales</taxon>
        <taxon>Pleioneaceae</taxon>
        <taxon>Aliikangiella</taxon>
    </lineage>
</organism>
<name>A0A545TA94_9GAMM</name>
<sequence length="303" mass="34651">MNDSASKIEKHVFVDKENLPLIAHLQAICPEFSKQKLKRILQAGSVWLTQGKSTKRVRRSQRKLGIGTQIHLYFDEQILTQQINPPELVADAKDFSVWNKPKGMFSQGTKWGDANSICRWVEQNGFPDRPAFQVHRLDRATSGLILVAHNKSTARKLTALFENRQVEKHYRVSVEGNFPTIDLIDSDIDEKQAKTVILESSYNENLNQSALIVRIETGRKHQIRKHLASLGYPVVGDRLYGNNFPDALKTPTINELTKGIPTGEIRAKNRLSRNERADLQLESCFLRFKLSDDDKRYEFSLPK</sequence>
<dbReference type="SUPFAM" id="SSF55120">
    <property type="entry name" value="Pseudouridine synthase"/>
    <property type="match status" value="1"/>
</dbReference>
<evidence type="ECO:0000313" key="4">
    <source>
        <dbReference type="Proteomes" id="UP000317839"/>
    </source>
</evidence>
<dbReference type="InterPro" id="IPR006145">
    <property type="entry name" value="PsdUridine_synth_RsuA/RluA"/>
</dbReference>
<dbReference type="PANTHER" id="PTHR21600:SF87">
    <property type="entry name" value="RNA PSEUDOURIDYLATE SYNTHASE DOMAIN-CONTAINING PROTEIN 1"/>
    <property type="match status" value="1"/>
</dbReference>
<protein>
    <submittedName>
        <fullName evidence="3">RNA pseudouridine synthase</fullName>
    </submittedName>
</protein>
<dbReference type="InterPro" id="IPR006224">
    <property type="entry name" value="PsdUridine_synth_RluA-like_CS"/>
</dbReference>
<feature type="domain" description="Pseudouridine synthase RsuA/RluA-like" evidence="2">
    <location>
        <begin position="95"/>
        <end position="229"/>
    </location>
</feature>
<dbReference type="RefSeq" id="WP_142942832.1">
    <property type="nucleotide sequence ID" value="NZ_VIKR01000003.1"/>
</dbReference>
<evidence type="ECO:0000313" key="3">
    <source>
        <dbReference type="EMBL" id="TQV74124.1"/>
    </source>
</evidence>
<evidence type="ECO:0000256" key="1">
    <source>
        <dbReference type="ARBA" id="ARBA00010876"/>
    </source>
</evidence>
<dbReference type="GO" id="GO:0009982">
    <property type="term" value="F:pseudouridine synthase activity"/>
    <property type="evidence" value="ECO:0007669"/>
    <property type="project" value="InterPro"/>
</dbReference>
<comment type="similarity">
    <text evidence="1">Belongs to the pseudouridine synthase RluA family.</text>
</comment>
<evidence type="ECO:0000259" key="2">
    <source>
        <dbReference type="Pfam" id="PF00849"/>
    </source>
</evidence>
<dbReference type="GO" id="GO:0003723">
    <property type="term" value="F:RNA binding"/>
    <property type="evidence" value="ECO:0007669"/>
    <property type="project" value="InterPro"/>
</dbReference>
<reference evidence="3 4" key="1">
    <citation type="submission" date="2019-06" db="EMBL/GenBank/DDBJ databases">
        <title>Draft genome of Aliikangiella marina GYP-15.</title>
        <authorList>
            <person name="Wang G."/>
        </authorList>
    </citation>
    <scope>NUCLEOTIDE SEQUENCE [LARGE SCALE GENOMIC DNA]</scope>
    <source>
        <strain evidence="3 4">GYP-15</strain>
    </source>
</reference>
<proteinExistence type="inferred from homology"/>
<dbReference type="EMBL" id="VIKR01000003">
    <property type="protein sequence ID" value="TQV74124.1"/>
    <property type="molecule type" value="Genomic_DNA"/>
</dbReference>
<dbReference type="PROSITE" id="PS01129">
    <property type="entry name" value="PSI_RLU"/>
    <property type="match status" value="1"/>
</dbReference>
<dbReference type="Gene3D" id="3.30.2350.10">
    <property type="entry name" value="Pseudouridine synthase"/>
    <property type="match status" value="1"/>
</dbReference>
<dbReference type="Pfam" id="PF00849">
    <property type="entry name" value="PseudoU_synth_2"/>
    <property type="match status" value="1"/>
</dbReference>
<dbReference type="PANTHER" id="PTHR21600">
    <property type="entry name" value="MITOCHONDRIAL RNA PSEUDOURIDINE SYNTHASE"/>
    <property type="match status" value="1"/>
</dbReference>
<dbReference type="AlphaFoldDB" id="A0A545TA94"/>
<gene>
    <name evidence="3" type="ORF">FLL45_14805</name>
</gene>